<accession>A0ABY2CJF4</accession>
<evidence type="ECO:0000256" key="3">
    <source>
        <dbReference type="PROSITE-ProRule" id="PRU00169"/>
    </source>
</evidence>
<dbReference type="Gene3D" id="3.40.50.2300">
    <property type="match status" value="1"/>
</dbReference>
<organism evidence="6 7">
    <name type="scientific">Methylomonas methanica</name>
    <dbReference type="NCBI Taxonomy" id="421"/>
    <lineage>
        <taxon>Bacteria</taxon>
        <taxon>Pseudomonadati</taxon>
        <taxon>Pseudomonadota</taxon>
        <taxon>Gammaproteobacteria</taxon>
        <taxon>Methylococcales</taxon>
        <taxon>Methylococcaceae</taxon>
        <taxon>Methylomonas</taxon>
    </lineage>
</organism>
<dbReference type="PRINTS" id="PR00038">
    <property type="entry name" value="HTHLUXR"/>
</dbReference>
<feature type="domain" description="HTH luxR-type" evidence="4">
    <location>
        <begin position="149"/>
        <end position="214"/>
    </location>
</feature>
<dbReference type="Proteomes" id="UP000295649">
    <property type="component" value="Unassembled WGS sequence"/>
</dbReference>
<evidence type="ECO:0000256" key="2">
    <source>
        <dbReference type="ARBA" id="ARBA00023125"/>
    </source>
</evidence>
<feature type="modified residue" description="4-aspartylphosphate" evidence="3">
    <location>
        <position position="53"/>
    </location>
</feature>
<dbReference type="PANTHER" id="PTHR45566">
    <property type="entry name" value="HTH-TYPE TRANSCRIPTIONAL REGULATOR YHJB-RELATED"/>
    <property type="match status" value="1"/>
</dbReference>
<sequence>MNVLLIDDHFCAREGVACLLKQIIPELQVFEAENFDDGLTVAKQTLLNLVMLDVQLPGKDGLAGLAELKEAFPDLCVVMFSGLEDRELVFQALRLGAMGFIVKTVSRQAFVDALRDVLAGKVYLPASAVGPQRTVDSHTGDATEMPSVTDSASLGLTPREFEVLTWLVQGIGNKQIARQLGIEEQTVRNHLRPIYQKFGVAKRTELLVKAFERGDRVWEAGGGELIAVD</sequence>
<dbReference type="InterPro" id="IPR000792">
    <property type="entry name" value="Tscrpt_reg_LuxR_C"/>
</dbReference>
<dbReference type="SMART" id="SM00421">
    <property type="entry name" value="HTH_LUXR"/>
    <property type="match status" value="1"/>
</dbReference>
<dbReference type="PANTHER" id="PTHR45566:SF1">
    <property type="entry name" value="HTH-TYPE TRANSCRIPTIONAL REGULATOR YHJB-RELATED"/>
    <property type="match status" value="1"/>
</dbReference>
<dbReference type="SUPFAM" id="SSF52172">
    <property type="entry name" value="CheY-like"/>
    <property type="match status" value="1"/>
</dbReference>
<gene>
    <name evidence="6" type="ORF">EDE11_1374</name>
</gene>
<evidence type="ECO:0000259" key="5">
    <source>
        <dbReference type="PROSITE" id="PS50110"/>
    </source>
</evidence>
<dbReference type="InterPro" id="IPR016032">
    <property type="entry name" value="Sig_transdc_resp-reg_C-effctor"/>
</dbReference>
<dbReference type="PROSITE" id="PS50110">
    <property type="entry name" value="RESPONSE_REGULATORY"/>
    <property type="match status" value="1"/>
</dbReference>
<dbReference type="EMBL" id="SMCN01000037">
    <property type="protein sequence ID" value="TCV75170.1"/>
    <property type="molecule type" value="Genomic_DNA"/>
</dbReference>
<dbReference type="SUPFAM" id="SSF46894">
    <property type="entry name" value="C-terminal effector domain of the bipartite response regulators"/>
    <property type="match status" value="1"/>
</dbReference>
<evidence type="ECO:0000313" key="6">
    <source>
        <dbReference type="EMBL" id="TCV75170.1"/>
    </source>
</evidence>
<dbReference type="InterPro" id="IPR001789">
    <property type="entry name" value="Sig_transdc_resp-reg_receiver"/>
</dbReference>
<dbReference type="InterPro" id="IPR011006">
    <property type="entry name" value="CheY-like_superfamily"/>
</dbReference>
<dbReference type="CDD" id="cd06170">
    <property type="entry name" value="LuxR_C_like"/>
    <property type="match status" value="1"/>
</dbReference>
<comment type="caution">
    <text evidence="6">The sequence shown here is derived from an EMBL/GenBank/DDBJ whole genome shotgun (WGS) entry which is preliminary data.</text>
</comment>
<reference evidence="6 7" key="1">
    <citation type="submission" date="2019-03" db="EMBL/GenBank/DDBJ databases">
        <title>Systems level insights into methane cycling in arid and semi-arid ecosystems.</title>
        <authorList>
            <person name="Kalyuzhnaya M."/>
        </authorList>
    </citation>
    <scope>NUCLEOTIDE SEQUENCE [LARGE SCALE GENOMIC DNA]</scope>
    <source>
        <strain evidence="6 7">S-1</strain>
    </source>
</reference>
<dbReference type="InterPro" id="IPR058245">
    <property type="entry name" value="NreC/VraR/RcsB-like_REC"/>
</dbReference>
<name>A0ABY2CJF4_METMH</name>
<keyword evidence="1 3" id="KW-0597">Phosphoprotein</keyword>
<keyword evidence="7" id="KW-1185">Reference proteome</keyword>
<proteinExistence type="predicted"/>
<dbReference type="InterPro" id="IPR051015">
    <property type="entry name" value="EvgA-like"/>
</dbReference>
<dbReference type="SMART" id="SM00448">
    <property type="entry name" value="REC"/>
    <property type="match status" value="1"/>
</dbReference>
<evidence type="ECO:0000259" key="4">
    <source>
        <dbReference type="PROSITE" id="PS50043"/>
    </source>
</evidence>
<evidence type="ECO:0000256" key="1">
    <source>
        <dbReference type="ARBA" id="ARBA00022553"/>
    </source>
</evidence>
<dbReference type="Pfam" id="PF00072">
    <property type="entry name" value="Response_reg"/>
    <property type="match status" value="1"/>
</dbReference>
<feature type="domain" description="Response regulatory" evidence="5">
    <location>
        <begin position="2"/>
        <end position="118"/>
    </location>
</feature>
<evidence type="ECO:0000313" key="7">
    <source>
        <dbReference type="Proteomes" id="UP000295649"/>
    </source>
</evidence>
<dbReference type="PROSITE" id="PS50043">
    <property type="entry name" value="HTH_LUXR_2"/>
    <property type="match status" value="1"/>
</dbReference>
<dbReference type="CDD" id="cd17535">
    <property type="entry name" value="REC_NarL-like"/>
    <property type="match status" value="1"/>
</dbReference>
<keyword evidence="2" id="KW-0238">DNA-binding</keyword>
<dbReference type="Pfam" id="PF00196">
    <property type="entry name" value="GerE"/>
    <property type="match status" value="1"/>
</dbReference>
<protein>
    <submittedName>
        <fullName evidence="6">LuxR family two component transcriptional regulator</fullName>
    </submittedName>
</protein>
<dbReference type="RefSeq" id="WP_228375606.1">
    <property type="nucleotide sequence ID" value="NZ_LUUF01000100.1"/>
</dbReference>